<evidence type="ECO:0000256" key="3">
    <source>
        <dbReference type="ARBA" id="ARBA00004857"/>
    </source>
</evidence>
<name>A0A7K3WD72_9ACTN</name>
<dbReference type="NCBIfam" id="NF002881">
    <property type="entry name" value="PRK03343.1"/>
    <property type="match status" value="1"/>
</dbReference>
<dbReference type="RefSeq" id="WP_152727560.1">
    <property type="nucleotide sequence ID" value="NZ_JAABOZ010000001.1"/>
</dbReference>
<comment type="caution">
    <text evidence="12">The sequence shown here is derived from an EMBL/GenBank/DDBJ whole genome shotgun (WGS) entry which is preliminary data.</text>
</comment>
<evidence type="ECO:0000256" key="1">
    <source>
        <dbReference type="ARBA" id="ARBA00003518"/>
    </source>
</evidence>
<dbReference type="InterPro" id="IPR018225">
    <property type="entry name" value="Transaldolase_AS"/>
</dbReference>
<organism evidence="12 13">
    <name type="scientific">Goekera deserti</name>
    <dbReference type="NCBI Taxonomy" id="2497753"/>
    <lineage>
        <taxon>Bacteria</taxon>
        <taxon>Bacillati</taxon>
        <taxon>Actinomycetota</taxon>
        <taxon>Actinomycetes</taxon>
        <taxon>Geodermatophilales</taxon>
        <taxon>Geodermatophilaceae</taxon>
        <taxon>Goekera</taxon>
    </lineage>
</organism>
<dbReference type="GO" id="GO:0005975">
    <property type="term" value="P:carbohydrate metabolic process"/>
    <property type="evidence" value="ECO:0007669"/>
    <property type="project" value="InterPro"/>
</dbReference>
<keyword evidence="9 11" id="KW-0704">Schiff base</keyword>
<sequence>MTQNENLAQLSKAGVAVWLDDLSRDRIRSGNLQSLVDEHSVVGVTTNPSIFAAAISGSESYDDQLHAMAVRGVSVEEALRTITAADVRDACDLLAPVAARTGRDGRVSLEVAPGLARHTDATAAEAAHLWWLVDRPNLFIKIPATVESLPAITTSIAAGISVNVTLIFSTERYREVMDAYLTGLEQRLEQGGSLDGIESVASFFVSRVDTEIDKRLDAAGGHDELKGKAGVANAVLAYQAYEEVFGSDRWKALESRGASRQRPLWASTGVKNPEYSDTMYLSELIAPDTVNTMPEKTMQAYADHGQPGAPVQEAYGSAAATMQAVADAGIDLPDVFRVLEDEAVEKFVQAWDELTGSVQEQLQDKS</sequence>
<dbReference type="HAMAP" id="MF_00493">
    <property type="entry name" value="Transaldolase_2"/>
    <property type="match status" value="1"/>
</dbReference>
<keyword evidence="6 11" id="KW-0963">Cytoplasm</keyword>
<protein>
    <recommendedName>
        <fullName evidence="5 11">Transaldolase</fullName>
        <ecNumber evidence="5 11">2.2.1.2</ecNumber>
    </recommendedName>
</protein>
<evidence type="ECO:0000256" key="7">
    <source>
        <dbReference type="ARBA" id="ARBA00022679"/>
    </source>
</evidence>
<dbReference type="EMBL" id="JAAGWK010000012">
    <property type="protein sequence ID" value="NEL54425.1"/>
    <property type="molecule type" value="Genomic_DNA"/>
</dbReference>
<evidence type="ECO:0000256" key="11">
    <source>
        <dbReference type="HAMAP-Rule" id="MF_00493"/>
    </source>
</evidence>
<evidence type="ECO:0000256" key="9">
    <source>
        <dbReference type="ARBA" id="ARBA00023270"/>
    </source>
</evidence>
<evidence type="ECO:0000256" key="2">
    <source>
        <dbReference type="ARBA" id="ARBA00004496"/>
    </source>
</evidence>
<dbReference type="SUPFAM" id="SSF51569">
    <property type="entry name" value="Aldolase"/>
    <property type="match status" value="1"/>
</dbReference>
<dbReference type="GO" id="GO:0005737">
    <property type="term" value="C:cytoplasm"/>
    <property type="evidence" value="ECO:0007669"/>
    <property type="project" value="UniProtKB-SubCell"/>
</dbReference>
<keyword evidence="8 11" id="KW-0570">Pentose shunt</keyword>
<comment type="subcellular location">
    <subcellularLocation>
        <location evidence="2 11">Cytoplasm</location>
    </subcellularLocation>
</comment>
<evidence type="ECO:0000256" key="5">
    <source>
        <dbReference type="ARBA" id="ARBA00013151"/>
    </source>
</evidence>
<dbReference type="PROSITE" id="PS01054">
    <property type="entry name" value="TRANSALDOLASE_1"/>
    <property type="match status" value="1"/>
</dbReference>
<dbReference type="PANTHER" id="PTHR10683">
    <property type="entry name" value="TRANSALDOLASE"/>
    <property type="match status" value="1"/>
</dbReference>
<accession>A0A7K3WD72</accession>
<feature type="active site" description="Schiff-base intermediate with substrate" evidence="11">
    <location>
        <position position="141"/>
    </location>
</feature>
<comment type="catalytic activity">
    <reaction evidence="10 11">
        <text>D-sedoheptulose 7-phosphate + D-glyceraldehyde 3-phosphate = D-erythrose 4-phosphate + beta-D-fructose 6-phosphate</text>
        <dbReference type="Rhea" id="RHEA:17053"/>
        <dbReference type="ChEBI" id="CHEBI:16897"/>
        <dbReference type="ChEBI" id="CHEBI:57483"/>
        <dbReference type="ChEBI" id="CHEBI:57634"/>
        <dbReference type="ChEBI" id="CHEBI:59776"/>
        <dbReference type="EC" id="2.2.1.2"/>
    </reaction>
</comment>
<comment type="function">
    <text evidence="1 11">Transaldolase is important for the balance of metabolites in the pentose-phosphate pathway.</text>
</comment>
<dbReference type="UniPathway" id="UPA00115">
    <property type="reaction ID" value="UER00414"/>
</dbReference>
<evidence type="ECO:0000256" key="4">
    <source>
        <dbReference type="ARBA" id="ARBA00008426"/>
    </source>
</evidence>
<dbReference type="GO" id="GO:0006098">
    <property type="term" value="P:pentose-phosphate shunt"/>
    <property type="evidence" value="ECO:0007669"/>
    <property type="project" value="UniProtKB-UniRule"/>
</dbReference>
<reference evidence="12 13" key="1">
    <citation type="submission" date="2020-02" db="EMBL/GenBank/DDBJ databases">
        <title>The whole genome sequence of CPCC 205119.</title>
        <authorList>
            <person name="Jiang Z."/>
        </authorList>
    </citation>
    <scope>NUCLEOTIDE SEQUENCE [LARGE SCALE GENOMIC DNA]</scope>
    <source>
        <strain evidence="12 13">CPCC 205119</strain>
    </source>
</reference>
<dbReference type="Gene3D" id="3.20.20.70">
    <property type="entry name" value="Aldolase class I"/>
    <property type="match status" value="1"/>
</dbReference>
<evidence type="ECO:0000313" key="13">
    <source>
        <dbReference type="Proteomes" id="UP000470470"/>
    </source>
</evidence>
<evidence type="ECO:0000256" key="10">
    <source>
        <dbReference type="ARBA" id="ARBA00048810"/>
    </source>
</evidence>
<dbReference type="Pfam" id="PF00923">
    <property type="entry name" value="TAL_FSA"/>
    <property type="match status" value="1"/>
</dbReference>
<evidence type="ECO:0000313" key="12">
    <source>
        <dbReference type="EMBL" id="NEL54425.1"/>
    </source>
</evidence>
<comment type="pathway">
    <text evidence="3 11">Carbohydrate degradation; pentose phosphate pathway; D-glyceraldehyde 3-phosphate and beta-D-fructose 6-phosphate from D-ribose 5-phosphate and D-xylulose 5-phosphate (non-oxidative stage): step 2/3.</text>
</comment>
<evidence type="ECO:0000256" key="6">
    <source>
        <dbReference type="ARBA" id="ARBA00022490"/>
    </source>
</evidence>
<proteinExistence type="inferred from homology"/>
<keyword evidence="7 11" id="KW-0808">Transferase</keyword>
<gene>
    <name evidence="11 12" type="primary">tal</name>
    <name evidence="12" type="ORF">G1H19_10465</name>
</gene>
<comment type="similarity">
    <text evidence="4 11">Belongs to the transaldolase family. Type 2 subfamily.</text>
</comment>
<dbReference type="AlphaFoldDB" id="A0A7K3WD72"/>
<dbReference type="InterPro" id="IPR004732">
    <property type="entry name" value="Transaldolase_2"/>
</dbReference>
<dbReference type="PIRSF" id="PIRSF036915">
    <property type="entry name" value="Trnald_Bac_Plnt"/>
    <property type="match status" value="1"/>
</dbReference>
<dbReference type="PANTHER" id="PTHR10683:SF31">
    <property type="entry name" value="TRANSALDOLASE"/>
    <property type="match status" value="1"/>
</dbReference>
<dbReference type="Proteomes" id="UP000470470">
    <property type="component" value="Unassembled WGS sequence"/>
</dbReference>
<dbReference type="InterPro" id="IPR001585">
    <property type="entry name" value="TAL/FSA"/>
</dbReference>
<keyword evidence="13" id="KW-1185">Reference proteome</keyword>
<dbReference type="GO" id="GO:0004801">
    <property type="term" value="F:transaldolase activity"/>
    <property type="evidence" value="ECO:0007669"/>
    <property type="project" value="UniProtKB-UniRule"/>
</dbReference>
<evidence type="ECO:0000256" key="8">
    <source>
        <dbReference type="ARBA" id="ARBA00023126"/>
    </source>
</evidence>
<dbReference type="InterPro" id="IPR013785">
    <property type="entry name" value="Aldolase_TIM"/>
</dbReference>
<dbReference type="CDD" id="cd00955">
    <property type="entry name" value="Transaldolase_like"/>
    <property type="match status" value="1"/>
</dbReference>
<dbReference type="NCBIfam" id="TIGR00876">
    <property type="entry name" value="tal_mycobact"/>
    <property type="match status" value="1"/>
</dbReference>
<dbReference type="EC" id="2.2.1.2" evidence="5 11"/>